<evidence type="ECO:0000259" key="3">
    <source>
        <dbReference type="Pfam" id="PF07959"/>
    </source>
</evidence>
<dbReference type="InterPro" id="IPR012887">
    <property type="entry name" value="GDP_fucose_pyrophosphorylase"/>
</dbReference>
<evidence type="ECO:0000256" key="2">
    <source>
        <dbReference type="ARBA" id="ARBA00022741"/>
    </source>
</evidence>
<dbReference type="Pfam" id="PF07959">
    <property type="entry name" value="Fucose_pyrophosphorylase"/>
    <property type="match status" value="1"/>
</dbReference>
<dbReference type="OrthoDB" id="10062280at2759"/>
<dbReference type="GO" id="GO:0016779">
    <property type="term" value="F:nucleotidyltransferase activity"/>
    <property type="evidence" value="ECO:0007669"/>
    <property type="project" value="UniProtKB-KW"/>
</dbReference>
<dbReference type="EMBL" id="VIIS01001719">
    <property type="protein sequence ID" value="KAF0293818.1"/>
    <property type="molecule type" value="Genomic_DNA"/>
</dbReference>
<protein>
    <submittedName>
        <fullName evidence="4">Fucose-1-phosphate guanylyltransferase</fullName>
    </submittedName>
</protein>
<evidence type="ECO:0000256" key="1">
    <source>
        <dbReference type="ARBA" id="ARBA00022679"/>
    </source>
</evidence>
<organism evidence="4 5">
    <name type="scientific">Amphibalanus amphitrite</name>
    <name type="common">Striped barnacle</name>
    <name type="synonym">Balanus amphitrite</name>
    <dbReference type="NCBI Taxonomy" id="1232801"/>
    <lineage>
        <taxon>Eukaryota</taxon>
        <taxon>Metazoa</taxon>
        <taxon>Ecdysozoa</taxon>
        <taxon>Arthropoda</taxon>
        <taxon>Crustacea</taxon>
        <taxon>Multicrustacea</taxon>
        <taxon>Cirripedia</taxon>
        <taxon>Thoracica</taxon>
        <taxon>Thoracicalcarea</taxon>
        <taxon>Balanomorpha</taxon>
        <taxon>Balanoidea</taxon>
        <taxon>Balanidae</taxon>
        <taxon>Amphibalaninae</taxon>
        <taxon>Amphibalanus</taxon>
    </lineage>
</organism>
<keyword evidence="5" id="KW-1185">Reference proteome</keyword>
<dbReference type="PANTHER" id="PTHR15045">
    <property type="entry name" value="FUCOSE-1-PHOSPHATE GUANYLYLTRANSFERASE"/>
    <property type="match status" value="1"/>
</dbReference>
<proteinExistence type="predicted"/>
<evidence type="ECO:0000313" key="4">
    <source>
        <dbReference type="EMBL" id="KAF0293818.1"/>
    </source>
</evidence>
<feature type="domain" description="GDP-fucose pyrophosphorylase" evidence="3">
    <location>
        <begin position="97"/>
        <end position="454"/>
    </location>
</feature>
<dbReference type="PANTHER" id="PTHR15045:SF1">
    <property type="entry name" value="FUCOSE-1-PHOSPHATE GUANYLYLTRANSFERASE"/>
    <property type="match status" value="1"/>
</dbReference>
<gene>
    <name evidence="4" type="primary">Fpgt_1</name>
    <name evidence="4" type="ORF">FJT64_008457</name>
</gene>
<comment type="caution">
    <text evidence="4">The sequence shown here is derived from an EMBL/GenBank/DDBJ whole genome shotgun (WGS) entry which is preliminary data.</text>
</comment>
<sequence>MPDEEKDVVELIGDYTAGLLDKYQRIKDGDKSIPFWDQVVLCCTDDTRIEAAFERSVAALSLPSAARYRVLPDPPGVRIEGGGATMHALAKLREEFGDQLDEMRVLVIQAGGFSKRLVHHAVLGKLFSVLPLGERGLSVLELKLAMYLPFAALLPRGGMLTTSCDDLQLCWLPEQPPDDLFPTKPEGFVTPSHPAPLSTAVNHGVYVLPPGEKSGNQYVFSAPCEEVLQKPSEQLMRERGAVFMQDGRETVQIDGAVWAGPAAMRALEALYVRLRPLNEEVSVWRDFLPSGGRRRPGHYESVEVPRLPADSARRITFDALLGVPLTVLAVPRSRFYHLGTLPEYLHHLAGGGELARVLRLRRWCHARGQPQDGVVMYSALCPHSRVPASAMVEFCRLQEVEVGDGSLLSHCHIEGPERVPAHVLLHTAAVTWRGRRQYVALGMGMRDPVKEAPALLAGRPVGHTAGPLWSARLFEAADTMAQAAAATLRRLTEAQPQVADDLWSMEDVMKHWDPMAMLDFRDELDRLVDGVEAADKLEAVRSEMQGSGDCKQRAEPNGV</sequence>
<dbReference type="GO" id="GO:0042350">
    <property type="term" value="P:GDP-L-fucose biosynthetic process"/>
    <property type="evidence" value="ECO:0007669"/>
    <property type="project" value="UniProtKB-ARBA"/>
</dbReference>
<dbReference type="EMBL" id="VIIS01001719">
    <property type="protein sequence ID" value="KAF0293819.1"/>
    <property type="molecule type" value="Genomic_DNA"/>
</dbReference>
<keyword evidence="2" id="KW-0547">Nucleotide-binding</keyword>
<evidence type="ECO:0000313" key="5">
    <source>
        <dbReference type="Proteomes" id="UP000440578"/>
    </source>
</evidence>
<keyword evidence="4" id="KW-0548">Nucleotidyltransferase</keyword>
<dbReference type="AlphaFoldDB" id="A0A6A4VV84"/>
<name>A0A6A4VV84_AMPAM</name>
<dbReference type="GO" id="GO:0000166">
    <property type="term" value="F:nucleotide binding"/>
    <property type="evidence" value="ECO:0007669"/>
    <property type="project" value="UniProtKB-KW"/>
</dbReference>
<dbReference type="Proteomes" id="UP000440578">
    <property type="component" value="Unassembled WGS sequence"/>
</dbReference>
<accession>A0A6A4VV84</accession>
<keyword evidence="1 4" id="KW-0808">Transferase</keyword>
<reference evidence="4 5" key="1">
    <citation type="submission" date="2019-07" db="EMBL/GenBank/DDBJ databases">
        <title>Draft genome assembly of a fouling barnacle, Amphibalanus amphitrite (Darwin, 1854): The first reference genome for Thecostraca.</title>
        <authorList>
            <person name="Kim W."/>
        </authorList>
    </citation>
    <scope>NUCLEOTIDE SEQUENCE [LARGE SCALE GENOMIC DNA]</scope>
    <source>
        <strain evidence="4">SNU_AA5</strain>
        <tissue evidence="4">Soma without cirri and trophi</tissue>
    </source>
</reference>